<dbReference type="STRING" id="40335.Ltuc_0703"/>
<dbReference type="OrthoDB" id="7510573at2"/>
<dbReference type="PANTHER" id="PTHR21180:SF32">
    <property type="entry name" value="ENDONUCLEASE_EXONUCLEASE_PHOSPHATASE FAMILY DOMAIN-CONTAINING PROTEIN 1"/>
    <property type="match status" value="1"/>
</dbReference>
<dbReference type="PATRIC" id="fig|40335.7.peg.739"/>
<dbReference type="AlphaFoldDB" id="A0A0W0ZUV0"/>
<dbReference type="GO" id="GO:0015628">
    <property type="term" value="P:protein secretion by the type II secretion system"/>
    <property type="evidence" value="ECO:0007669"/>
    <property type="project" value="TreeGrafter"/>
</dbReference>
<evidence type="ECO:0000256" key="1">
    <source>
        <dbReference type="SAM" id="SignalP"/>
    </source>
</evidence>
<dbReference type="RefSeq" id="WP_058519952.1">
    <property type="nucleotide sequence ID" value="NZ_CAAAIP010000001.1"/>
</dbReference>
<dbReference type="Pfam" id="PF12836">
    <property type="entry name" value="HHH_3"/>
    <property type="match status" value="1"/>
</dbReference>
<protein>
    <submittedName>
        <fullName evidence="2">Competence protein ComEA</fullName>
    </submittedName>
</protein>
<name>A0A0W0ZUV0_9GAMM</name>
<dbReference type="InterPro" id="IPR010994">
    <property type="entry name" value="RuvA_2-like"/>
</dbReference>
<feature type="chain" id="PRO_5006919088" evidence="1">
    <location>
        <begin position="22"/>
        <end position="109"/>
    </location>
</feature>
<reference evidence="2 3" key="1">
    <citation type="submission" date="2015-11" db="EMBL/GenBank/DDBJ databases">
        <title>Genomic analysis of 38 Legionella species identifies large and diverse effector repertoires.</title>
        <authorList>
            <person name="Burstein D."/>
            <person name="Amaro F."/>
            <person name="Zusman T."/>
            <person name="Lifshitz Z."/>
            <person name="Cohen O."/>
            <person name="Gilbert J.A."/>
            <person name="Pupko T."/>
            <person name="Shuman H.A."/>
            <person name="Segal G."/>
        </authorList>
    </citation>
    <scope>NUCLEOTIDE SEQUENCE [LARGE SCALE GENOMIC DNA]</scope>
    <source>
        <strain evidence="2 3">ATCC 49180</strain>
    </source>
</reference>
<keyword evidence="1" id="KW-0732">Signal</keyword>
<dbReference type="EMBL" id="LNZA01000001">
    <property type="protein sequence ID" value="KTD72856.1"/>
    <property type="molecule type" value="Genomic_DNA"/>
</dbReference>
<dbReference type="GO" id="GO:0015627">
    <property type="term" value="C:type II protein secretion system complex"/>
    <property type="evidence" value="ECO:0007669"/>
    <property type="project" value="TreeGrafter"/>
</dbReference>
<organism evidence="2 3">
    <name type="scientific">Legionella tucsonensis</name>
    <dbReference type="NCBI Taxonomy" id="40335"/>
    <lineage>
        <taxon>Bacteria</taxon>
        <taxon>Pseudomonadati</taxon>
        <taxon>Pseudomonadota</taxon>
        <taxon>Gammaproteobacteria</taxon>
        <taxon>Legionellales</taxon>
        <taxon>Legionellaceae</taxon>
        <taxon>Legionella</taxon>
    </lineage>
</organism>
<feature type="signal peptide" evidence="1">
    <location>
        <begin position="1"/>
        <end position="21"/>
    </location>
</feature>
<accession>A0A0W0ZUV0</accession>
<dbReference type="InterPro" id="IPR004509">
    <property type="entry name" value="Competence_ComEA_HhH"/>
</dbReference>
<gene>
    <name evidence="2" type="primary">comEA</name>
    <name evidence="2" type="ORF">Ltuc_0703</name>
</gene>
<dbReference type="Proteomes" id="UP000054693">
    <property type="component" value="Unassembled WGS sequence"/>
</dbReference>
<sequence length="109" mass="11932">MKAKFIAVVLSLSVITLSAHAVNSKENSIKTKPPVVIHKIDLNTADLSMLTGSVKGIGKKRAEAIIAYRKSHHGFKSLEELAEVKGLGQHFVTANRDKLNQVFVINKIE</sequence>
<evidence type="ECO:0000313" key="2">
    <source>
        <dbReference type="EMBL" id="KTD72856.1"/>
    </source>
</evidence>
<dbReference type="Gene3D" id="1.10.150.280">
    <property type="entry name" value="AF1531-like domain"/>
    <property type="match status" value="1"/>
</dbReference>
<dbReference type="InterPro" id="IPR051675">
    <property type="entry name" value="Endo/Exo/Phosphatase_dom_1"/>
</dbReference>
<evidence type="ECO:0000313" key="3">
    <source>
        <dbReference type="Proteomes" id="UP000054693"/>
    </source>
</evidence>
<comment type="caution">
    <text evidence="2">The sequence shown here is derived from an EMBL/GenBank/DDBJ whole genome shotgun (WGS) entry which is preliminary data.</text>
</comment>
<proteinExistence type="predicted"/>
<dbReference type="NCBIfam" id="TIGR00426">
    <property type="entry name" value="competence protein ComEA helix-hairpin-helix repeat region"/>
    <property type="match status" value="1"/>
</dbReference>
<dbReference type="PANTHER" id="PTHR21180">
    <property type="entry name" value="ENDONUCLEASE/EXONUCLEASE/PHOSPHATASE FAMILY DOMAIN-CONTAINING PROTEIN 1"/>
    <property type="match status" value="1"/>
</dbReference>
<keyword evidence="3" id="KW-1185">Reference proteome</keyword>
<dbReference type="SUPFAM" id="SSF47781">
    <property type="entry name" value="RuvA domain 2-like"/>
    <property type="match status" value="1"/>
</dbReference>